<dbReference type="GO" id="GO:0016020">
    <property type="term" value="C:membrane"/>
    <property type="evidence" value="ECO:0007669"/>
    <property type="project" value="UniProtKB-SubCell"/>
</dbReference>
<keyword evidence="6" id="KW-0547">Nucleotide-binding</keyword>
<protein>
    <recommendedName>
        <fullName evidence="3">histidine kinase</fullName>
        <ecNumber evidence="3">2.7.13.3</ecNumber>
    </recommendedName>
</protein>
<evidence type="ECO:0000256" key="1">
    <source>
        <dbReference type="ARBA" id="ARBA00000085"/>
    </source>
</evidence>
<dbReference type="GO" id="GO:0000155">
    <property type="term" value="F:phosphorelay sensor kinase activity"/>
    <property type="evidence" value="ECO:0007669"/>
    <property type="project" value="InterPro"/>
</dbReference>
<accession>X1EE88</accession>
<dbReference type="Pfam" id="PF13426">
    <property type="entry name" value="PAS_9"/>
    <property type="match status" value="1"/>
</dbReference>
<evidence type="ECO:0000256" key="3">
    <source>
        <dbReference type="ARBA" id="ARBA00012438"/>
    </source>
</evidence>
<feature type="domain" description="PAC" evidence="14">
    <location>
        <begin position="190"/>
        <end position="245"/>
    </location>
</feature>
<evidence type="ECO:0000256" key="6">
    <source>
        <dbReference type="ARBA" id="ARBA00022741"/>
    </source>
</evidence>
<evidence type="ECO:0000256" key="7">
    <source>
        <dbReference type="ARBA" id="ARBA00022777"/>
    </source>
</evidence>
<dbReference type="GO" id="GO:0030295">
    <property type="term" value="F:protein kinase activator activity"/>
    <property type="evidence" value="ECO:0007669"/>
    <property type="project" value="TreeGrafter"/>
</dbReference>
<dbReference type="EMBL" id="BARU01001357">
    <property type="protein sequence ID" value="GAH30932.1"/>
    <property type="molecule type" value="Genomic_DNA"/>
</dbReference>
<dbReference type="PROSITE" id="PS50113">
    <property type="entry name" value="PAC"/>
    <property type="match status" value="3"/>
</dbReference>
<reference evidence="15" key="1">
    <citation type="journal article" date="2014" name="Front. Microbiol.">
        <title>High frequency of phylogenetically diverse reductive dehalogenase-homologous genes in deep subseafloor sedimentary metagenomes.</title>
        <authorList>
            <person name="Kawai M."/>
            <person name="Futagami T."/>
            <person name="Toyoda A."/>
            <person name="Takaki Y."/>
            <person name="Nishi S."/>
            <person name="Hori S."/>
            <person name="Arai W."/>
            <person name="Tsubouchi T."/>
            <person name="Morono Y."/>
            <person name="Uchiyama I."/>
            <person name="Ito T."/>
            <person name="Fujiyama A."/>
            <person name="Inagaki F."/>
            <person name="Takami H."/>
        </authorList>
    </citation>
    <scope>NUCLEOTIDE SEQUENCE</scope>
    <source>
        <strain evidence="15">Expedition CK06-06</strain>
    </source>
</reference>
<keyword evidence="8" id="KW-0067">ATP-binding</keyword>
<dbReference type="GO" id="GO:0007234">
    <property type="term" value="P:osmosensory signaling via phosphorelay pathway"/>
    <property type="evidence" value="ECO:0007669"/>
    <property type="project" value="TreeGrafter"/>
</dbReference>
<evidence type="ECO:0000256" key="9">
    <source>
        <dbReference type="ARBA" id="ARBA00022989"/>
    </source>
</evidence>
<comment type="subcellular location">
    <subcellularLocation>
        <location evidence="2">Membrane</location>
        <topology evidence="2">Multi-pass membrane protein</topology>
    </subcellularLocation>
</comment>
<dbReference type="InterPro" id="IPR050351">
    <property type="entry name" value="BphY/WalK/GraS-like"/>
</dbReference>
<evidence type="ECO:0000259" key="14">
    <source>
        <dbReference type="PROSITE" id="PS50113"/>
    </source>
</evidence>
<keyword evidence="12" id="KW-0175">Coiled coil</keyword>
<gene>
    <name evidence="15" type="ORF">S03H2_03620</name>
</gene>
<evidence type="ECO:0000259" key="13">
    <source>
        <dbReference type="PROSITE" id="PS50112"/>
    </source>
</evidence>
<evidence type="ECO:0000256" key="8">
    <source>
        <dbReference type="ARBA" id="ARBA00022840"/>
    </source>
</evidence>
<dbReference type="GO" id="GO:0005524">
    <property type="term" value="F:ATP binding"/>
    <property type="evidence" value="ECO:0007669"/>
    <property type="project" value="UniProtKB-KW"/>
</dbReference>
<evidence type="ECO:0000256" key="5">
    <source>
        <dbReference type="ARBA" id="ARBA00022692"/>
    </source>
</evidence>
<feature type="domain" description="PAS" evidence="13">
    <location>
        <begin position="246"/>
        <end position="287"/>
    </location>
</feature>
<dbReference type="Pfam" id="PF08448">
    <property type="entry name" value="PAS_4"/>
    <property type="match status" value="1"/>
</dbReference>
<comment type="caution">
    <text evidence="15">The sequence shown here is derived from an EMBL/GenBank/DDBJ whole genome shotgun (WGS) entry which is preliminary data.</text>
</comment>
<sequence>EKLFNRKIEDLINKNFLDVSIKPEKVLPLFKQRYQDILNGIVPESIEVQISRSQDGRLMWISIDDSLVEIGGRTVFQVLIQDITEKKIAEQELHKSQEELKILNRELEQKVLERTKDLIESEEQYRTTINSLNDPLHVINRELRIILSNAAFDHWLVGLELDKKIVSRNVFEVFPFLPDEVRNEYKQVFNTGEILLTEGSLFINEKEIFTETRKIPIFSEGRVIQIITIIRDITESKKIENQLKESEVNFRNMITNLDEGYYKVEWEGKIIYHNPAFVRIAGYEPSEKLFGKDLPFFWEDMADREEYIGELLKNGLIRNYVVPVKKKDGEQIVVQVNAHLIKNDDNNPIAIEGTFSDITEKFRLEQELLESEKKLRIQNIELKKLDKVKNDFISMAAHELKTPLISISGYTDYILMKHRSQLNPEITTDLLTVQRNVNRLEVLMDQLLDVMKIDENELKLQKELQNVSKIINDCLDELSYLINEKNLE</sequence>
<dbReference type="InterPro" id="IPR036097">
    <property type="entry name" value="HisK_dim/P_sf"/>
</dbReference>
<dbReference type="AlphaFoldDB" id="X1EE88"/>
<proteinExistence type="predicted"/>
<dbReference type="NCBIfam" id="TIGR00229">
    <property type="entry name" value="sensory_box"/>
    <property type="match status" value="3"/>
</dbReference>
<evidence type="ECO:0000256" key="12">
    <source>
        <dbReference type="SAM" id="Coils"/>
    </source>
</evidence>
<dbReference type="PROSITE" id="PS50112">
    <property type="entry name" value="PAS"/>
    <property type="match status" value="1"/>
</dbReference>
<dbReference type="SMART" id="SM00086">
    <property type="entry name" value="PAC"/>
    <property type="match status" value="2"/>
</dbReference>
<feature type="non-terminal residue" evidence="15">
    <location>
        <position position="488"/>
    </location>
</feature>
<keyword evidence="5" id="KW-0812">Transmembrane</keyword>
<keyword evidence="4" id="KW-0808">Transferase</keyword>
<dbReference type="CDD" id="cd00082">
    <property type="entry name" value="HisKA"/>
    <property type="match status" value="1"/>
</dbReference>
<feature type="coiled-coil region" evidence="12">
    <location>
        <begin position="86"/>
        <end position="124"/>
    </location>
</feature>
<keyword evidence="7" id="KW-0418">Kinase</keyword>
<dbReference type="Gene3D" id="3.30.450.20">
    <property type="entry name" value="PAS domain"/>
    <property type="match status" value="3"/>
</dbReference>
<dbReference type="SUPFAM" id="SSF47384">
    <property type="entry name" value="Homodimeric domain of signal transducing histidine kinase"/>
    <property type="match status" value="1"/>
</dbReference>
<dbReference type="Pfam" id="PF00512">
    <property type="entry name" value="HisKA"/>
    <property type="match status" value="1"/>
</dbReference>
<evidence type="ECO:0000256" key="10">
    <source>
        <dbReference type="ARBA" id="ARBA00023012"/>
    </source>
</evidence>
<dbReference type="GO" id="GO:0000156">
    <property type="term" value="F:phosphorelay response regulator activity"/>
    <property type="evidence" value="ECO:0007669"/>
    <property type="project" value="TreeGrafter"/>
</dbReference>
<dbReference type="InterPro" id="IPR013656">
    <property type="entry name" value="PAS_4"/>
</dbReference>
<keyword evidence="11" id="KW-0472">Membrane</keyword>
<evidence type="ECO:0000256" key="2">
    <source>
        <dbReference type="ARBA" id="ARBA00004141"/>
    </source>
</evidence>
<dbReference type="EC" id="2.7.13.3" evidence="3"/>
<dbReference type="InterPro" id="IPR001610">
    <property type="entry name" value="PAC"/>
</dbReference>
<dbReference type="SMART" id="SM00388">
    <property type="entry name" value="HisKA"/>
    <property type="match status" value="1"/>
</dbReference>
<evidence type="ECO:0000256" key="4">
    <source>
        <dbReference type="ARBA" id="ARBA00022679"/>
    </source>
</evidence>
<feature type="domain" description="PAC" evidence="14">
    <location>
        <begin position="318"/>
        <end position="370"/>
    </location>
</feature>
<name>X1EE88_9ZZZZ</name>
<feature type="non-terminal residue" evidence="15">
    <location>
        <position position="1"/>
    </location>
</feature>
<dbReference type="CDD" id="cd00130">
    <property type="entry name" value="PAS"/>
    <property type="match status" value="1"/>
</dbReference>
<dbReference type="InterPro" id="IPR000700">
    <property type="entry name" value="PAS-assoc_C"/>
</dbReference>
<dbReference type="InterPro" id="IPR000014">
    <property type="entry name" value="PAS"/>
</dbReference>
<dbReference type="InterPro" id="IPR003661">
    <property type="entry name" value="HisK_dim/P_dom"/>
</dbReference>
<organism evidence="15">
    <name type="scientific">marine sediment metagenome</name>
    <dbReference type="NCBI Taxonomy" id="412755"/>
    <lineage>
        <taxon>unclassified sequences</taxon>
        <taxon>metagenomes</taxon>
        <taxon>ecological metagenomes</taxon>
    </lineage>
</organism>
<dbReference type="Gene3D" id="1.10.287.130">
    <property type="match status" value="1"/>
</dbReference>
<comment type="catalytic activity">
    <reaction evidence="1">
        <text>ATP + protein L-histidine = ADP + protein N-phospho-L-histidine.</text>
        <dbReference type="EC" id="2.7.13.3"/>
    </reaction>
</comment>
<feature type="domain" description="PAC" evidence="14">
    <location>
        <begin position="44"/>
        <end position="95"/>
    </location>
</feature>
<dbReference type="InterPro" id="IPR035965">
    <property type="entry name" value="PAS-like_dom_sf"/>
</dbReference>
<dbReference type="PANTHER" id="PTHR42878">
    <property type="entry name" value="TWO-COMPONENT HISTIDINE KINASE"/>
    <property type="match status" value="1"/>
</dbReference>
<dbReference type="SUPFAM" id="SSF55785">
    <property type="entry name" value="PYP-like sensor domain (PAS domain)"/>
    <property type="match status" value="3"/>
</dbReference>
<evidence type="ECO:0000313" key="15">
    <source>
        <dbReference type="EMBL" id="GAH30932.1"/>
    </source>
</evidence>
<dbReference type="PANTHER" id="PTHR42878:SF7">
    <property type="entry name" value="SENSOR HISTIDINE KINASE GLRK"/>
    <property type="match status" value="1"/>
</dbReference>
<keyword evidence="10" id="KW-0902">Two-component regulatory system</keyword>
<evidence type="ECO:0000256" key="11">
    <source>
        <dbReference type="ARBA" id="ARBA00023136"/>
    </source>
</evidence>
<keyword evidence="9" id="KW-1133">Transmembrane helix</keyword>